<dbReference type="Pfam" id="PF03514">
    <property type="entry name" value="GRAS"/>
    <property type="match status" value="1"/>
</dbReference>
<evidence type="ECO:0008006" key="7">
    <source>
        <dbReference type="Google" id="ProtNLM"/>
    </source>
</evidence>
<keyword evidence="6" id="KW-1185">Reference proteome</keyword>
<comment type="caution">
    <text evidence="3">Lacks conserved residue(s) required for the propagation of feature annotation.</text>
</comment>
<keyword evidence="2" id="KW-0804">Transcription</keyword>
<dbReference type="InterPro" id="IPR005202">
    <property type="entry name" value="TF_GRAS"/>
</dbReference>
<evidence type="ECO:0000313" key="6">
    <source>
        <dbReference type="Proteomes" id="UP000636709"/>
    </source>
</evidence>
<feature type="compositionally biased region" description="Basic and acidic residues" evidence="4">
    <location>
        <begin position="567"/>
        <end position="579"/>
    </location>
</feature>
<evidence type="ECO:0000313" key="5">
    <source>
        <dbReference type="EMBL" id="KAF8781220.1"/>
    </source>
</evidence>
<dbReference type="OrthoDB" id="762338at2759"/>
<feature type="region of interest" description="VHIID" evidence="3">
    <location>
        <begin position="430"/>
        <end position="495"/>
    </location>
</feature>
<name>A0A835G1G8_9POAL</name>
<evidence type="ECO:0000256" key="2">
    <source>
        <dbReference type="ARBA" id="ARBA00023163"/>
    </source>
</evidence>
<comment type="similarity">
    <text evidence="3">Belongs to the GRAS family.</text>
</comment>
<feature type="region of interest" description="Disordered" evidence="4">
    <location>
        <begin position="127"/>
        <end position="164"/>
    </location>
</feature>
<dbReference type="AlphaFoldDB" id="A0A835G1G8"/>
<reference evidence="5" key="1">
    <citation type="submission" date="2020-07" db="EMBL/GenBank/DDBJ databases">
        <title>Genome sequence and genetic diversity analysis of an under-domesticated orphan crop, white fonio (Digitaria exilis).</title>
        <authorList>
            <person name="Bennetzen J.L."/>
            <person name="Chen S."/>
            <person name="Ma X."/>
            <person name="Wang X."/>
            <person name="Yssel A.E.J."/>
            <person name="Chaluvadi S.R."/>
            <person name="Johnson M."/>
            <person name="Gangashetty P."/>
            <person name="Hamidou F."/>
            <person name="Sanogo M.D."/>
            <person name="Zwaenepoel A."/>
            <person name="Wallace J."/>
            <person name="Van De Peer Y."/>
            <person name="Van Deynze A."/>
        </authorList>
    </citation>
    <scope>NUCLEOTIDE SEQUENCE</scope>
    <source>
        <tissue evidence="5">Leaves</tissue>
    </source>
</reference>
<evidence type="ECO:0000256" key="3">
    <source>
        <dbReference type="PROSITE-ProRule" id="PRU01191"/>
    </source>
</evidence>
<proteinExistence type="inferred from homology"/>
<organism evidence="5 6">
    <name type="scientific">Digitaria exilis</name>
    <dbReference type="NCBI Taxonomy" id="1010633"/>
    <lineage>
        <taxon>Eukaryota</taxon>
        <taxon>Viridiplantae</taxon>
        <taxon>Streptophyta</taxon>
        <taxon>Embryophyta</taxon>
        <taxon>Tracheophyta</taxon>
        <taxon>Spermatophyta</taxon>
        <taxon>Magnoliopsida</taxon>
        <taxon>Liliopsida</taxon>
        <taxon>Poales</taxon>
        <taxon>Poaceae</taxon>
        <taxon>PACMAD clade</taxon>
        <taxon>Panicoideae</taxon>
        <taxon>Panicodae</taxon>
        <taxon>Paniceae</taxon>
        <taxon>Anthephorinae</taxon>
        <taxon>Digitaria</taxon>
    </lineage>
</organism>
<comment type="caution">
    <text evidence="5">The sequence shown here is derived from an EMBL/GenBank/DDBJ whole genome shotgun (WGS) entry which is preliminary data.</text>
</comment>
<feature type="short sequence motif" description="LXXLL motif" evidence="3">
    <location>
        <begin position="555"/>
        <end position="559"/>
    </location>
</feature>
<sequence length="748" mass="80682">MGASHGCTQSPAMPNAAKRKRVAGAVTHATRRAQNLRRPSTATIMGALLASRWPTPPVAGSALGDSLPIVVSSFNTTGSGRTARHDNALRDAYGKIQQVRPGQERNKGGEVGVFVLLRRRRRVAGQQGLFIPPLGTPRQGGSSGHNKNGGGEERKDKSGFWGRSEQSSMVAESVQVRTKALAFSRHPGTHPPQRTPPEKSKTTQTHLFVFPQLFVFLPFFSILQSLFITSPAVDCPIIRLSNFSSADPPSCNSQPVVGDSDLFPFVVFLVSGLSLELFLLVATCLAPSALALLLPPARLMVQDEGSSSSVTSSPLHNFSAMPLHPAAATAPTPPWLVRELRSDERGLCLIHLLLNCAAAAAAGRLDAANAALEHIATLASPDGDAMQRVAAAFAEALARRALRAWPGLCRALLLPRGGAAPAAAEVAAARRHFLDLCPFLRLAGAAANQSILEAMESEKIVHVIDLGGADATQWVELLHLLAARPEGPPHLRLTAVHEHKDVLAHTAMALTKEAERLDVPFQFNPVVVSRLETLDVESLRVKTGEAVAITSNLQLHCLLAADDPDDSNCKDNKGRRSSPEESSGVSASTSRVEAFLGALWGLSPKVVVVTEQEASHNAVALTERFVEALNYYAALFDCLESVAGRGSVERARVERWLLGEEIKNIVACDGAERRERHERLDRWAARMEAAGFGRVPLSYYALLQARRAAQGLLGCDGFKVREEKGSFFLCWQDRAIFSVSAWRGRRFD</sequence>
<evidence type="ECO:0000256" key="1">
    <source>
        <dbReference type="ARBA" id="ARBA00023015"/>
    </source>
</evidence>
<dbReference type="EMBL" id="JACEFO010000110">
    <property type="protein sequence ID" value="KAF8781220.1"/>
    <property type="molecule type" value="Genomic_DNA"/>
</dbReference>
<accession>A0A835G1G8</accession>
<feature type="region of interest" description="Disordered" evidence="4">
    <location>
        <begin position="566"/>
        <end position="586"/>
    </location>
</feature>
<dbReference type="PROSITE" id="PS50985">
    <property type="entry name" value="GRAS"/>
    <property type="match status" value="1"/>
</dbReference>
<evidence type="ECO:0000256" key="4">
    <source>
        <dbReference type="SAM" id="MobiDB-lite"/>
    </source>
</evidence>
<protein>
    <recommendedName>
        <fullName evidence="7">Scarecrow-like protein 3</fullName>
    </recommendedName>
</protein>
<feature type="short sequence motif" description="VHIID" evidence="3">
    <location>
        <begin position="461"/>
        <end position="465"/>
    </location>
</feature>
<feature type="region of interest" description="Leucine repeat II (LRII)" evidence="3">
    <location>
        <begin position="505"/>
        <end position="537"/>
    </location>
</feature>
<dbReference type="PANTHER" id="PTHR31636">
    <property type="entry name" value="OSJNBA0084A10.13 PROTEIN-RELATED"/>
    <property type="match status" value="1"/>
</dbReference>
<gene>
    <name evidence="5" type="ORF">HU200_000688</name>
</gene>
<dbReference type="Proteomes" id="UP000636709">
    <property type="component" value="Unassembled WGS sequence"/>
</dbReference>
<keyword evidence="1" id="KW-0805">Transcription regulation</keyword>
<feature type="region of interest" description="SAW" evidence="3">
    <location>
        <begin position="667"/>
        <end position="743"/>
    </location>
</feature>